<keyword evidence="2" id="KW-1185">Reference proteome</keyword>
<sequence length="152" mass="17213">MTYDGTQAMAHELGHLLGSPHDDGWSKDPECAWDQGYLMSYVDGGVKSYRLSKCSEDKIRSIFKMLKPECIEVKANQNYQKDHRKFPGQTVREEFYCKKILKKHNGNRNKVIVKKVDIAASKTNVNARVRFSTPDDLALLRETLASGAVSDC</sequence>
<accession>A0ACB8C431</accession>
<organism evidence="1 2">
    <name type="scientific">Dermacentor silvarum</name>
    <name type="common">Tick</name>
    <dbReference type="NCBI Taxonomy" id="543639"/>
    <lineage>
        <taxon>Eukaryota</taxon>
        <taxon>Metazoa</taxon>
        <taxon>Ecdysozoa</taxon>
        <taxon>Arthropoda</taxon>
        <taxon>Chelicerata</taxon>
        <taxon>Arachnida</taxon>
        <taxon>Acari</taxon>
        <taxon>Parasitiformes</taxon>
        <taxon>Ixodida</taxon>
        <taxon>Ixodoidea</taxon>
        <taxon>Ixodidae</taxon>
        <taxon>Rhipicephalinae</taxon>
        <taxon>Dermacentor</taxon>
    </lineage>
</organism>
<evidence type="ECO:0000313" key="1">
    <source>
        <dbReference type="EMBL" id="KAH7933586.1"/>
    </source>
</evidence>
<proteinExistence type="predicted"/>
<gene>
    <name evidence="1" type="ORF">HPB49_014146</name>
</gene>
<comment type="caution">
    <text evidence="1">The sequence shown here is derived from an EMBL/GenBank/DDBJ whole genome shotgun (WGS) entry which is preliminary data.</text>
</comment>
<reference evidence="1" key="1">
    <citation type="submission" date="2020-05" db="EMBL/GenBank/DDBJ databases">
        <title>Large-scale comparative analyses of tick genomes elucidate their genetic diversity and vector capacities.</title>
        <authorList>
            <person name="Jia N."/>
            <person name="Wang J."/>
            <person name="Shi W."/>
            <person name="Du L."/>
            <person name="Sun Y."/>
            <person name="Zhan W."/>
            <person name="Jiang J."/>
            <person name="Wang Q."/>
            <person name="Zhang B."/>
            <person name="Ji P."/>
            <person name="Sakyi L.B."/>
            <person name="Cui X."/>
            <person name="Yuan T."/>
            <person name="Jiang B."/>
            <person name="Yang W."/>
            <person name="Lam T.T.-Y."/>
            <person name="Chang Q."/>
            <person name="Ding S."/>
            <person name="Wang X."/>
            <person name="Zhu J."/>
            <person name="Ruan X."/>
            <person name="Zhao L."/>
            <person name="Wei J."/>
            <person name="Que T."/>
            <person name="Du C."/>
            <person name="Cheng J."/>
            <person name="Dai P."/>
            <person name="Han X."/>
            <person name="Huang E."/>
            <person name="Gao Y."/>
            <person name="Liu J."/>
            <person name="Shao H."/>
            <person name="Ye R."/>
            <person name="Li L."/>
            <person name="Wei W."/>
            <person name="Wang X."/>
            <person name="Wang C."/>
            <person name="Yang T."/>
            <person name="Huo Q."/>
            <person name="Li W."/>
            <person name="Guo W."/>
            <person name="Chen H."/>
            <person name="Zhou L."/>
            <person name="Ni X."/>
            <person name="Tian J."/>
            <person name="Zhou Y."/>
            <person name="Sheng Y."/>
            <person name="Liu T."/>
            <person name="Pan Y."/>
            <person name="Xia L."/>
            <person name="Li J."/>
            <person name="Zhao F."/>
            <person name="Cao W."/>
        </authorList>
    </citation>
    <scope>NUCLEOTIDE SEQUENCE</scope>
    <source>
        <strain evidence="1">Dsil-2018</strain>
    </source>
</reference>
<name>A0ACB8C431_DERSI</name>
<evidence type="ECO:0000313" key="2">
    <source>
        <dbReference type="Proteomes" id="UP000821865"/>
    </source>
</evidence>
<dbReference type="EMBL" id="CM023478">
    <property type="protein sequence ID" value="KAH7933586.1"/>
    <property type="molecule type" value="Genomic_DNA"/>
</dbReference>
<protein>
    <submittedName>
        <fullName evidence="1">Uncharacterized protein</fullName>
    </submittedName>
</protein>
<dbReference type="Proteomes" id="UP000821865">
    <property type="component" value="Chromosome 9"/>
</dbReference>